<evidence type="ECO:0000256" key="3">
    <source>
        <dbReference type="SAM" id="Phobius"/>
    </source>
</evidence>
<dbReference type="Pfam" id="PF00361">
    <property type="entry name" value="Proton_antipo_M"/>
    <property type="match status" value="1"/>
</dbReference>
<feature type="transmembrane region" description="Helical" evidence="3">
    <location>
        <begin position="28"/>
        <end position="52"/>
    </location>
</feature>
<feature type="transmembrane region" description="Helical" evidence="3">
    <location>
        <begin position="287"/>
        <end position="307"/>
    </location>
</feature>
<evidence type="ECO:0000256" key="4">
    <source>
        <dbReference type="SAM" id="SignalP"/>
    </source>
</evidence>
<keyword evidence="6" id="KW-0496">Mitochondrion</keyword>
<dbReference type="AlphaFoldDB" id="A0A0H5B167"/>
<dbReference type="InterPro" id="IPR001750">
    <property type="entry name" value="ND/Mrp_TM"/>
</dbReference>
<geneLocation type="mitochondrion" evidence="6"/>
<keyword evidence="3" id="KW-1133">Transmembrane helix</keyword>
<dbReference type="GO" id="GO:0008137">
    <property type="term" value="F:NADH dehydrogenase (ubiquinone) activity"/>
    <property type="evidence" value="ECO:0007669"/>
    <property type="project" value="UniProtKB-EC"/>
</dbReference>
<evidence type="ECO:0000259" key="5">
    <source>
        <dbReference type="Pfam" id="PF00361"/>
    </source>
</evidence>
<evidence type="ECO:0000313" key="6">
    <source>
        <dbReference type="EMBL" id="BAR94690.1"/>
    </source>
</evidence>
<accession>A0A0H5B167</accession>
<evidence type="ECO:0000256" key="2">
    <source>
        <dbReference type="ARBA" id="ARBA00049551"/>
    </source>
</evidence>
<keyword evidence="3" id="KW-0812">Transmembrane</keyword>
<keyword evidence="4" id="KW-0732">Signal</keyword>
<evidence type="ECO:0000256" key="1">
    <source>
        <dbReference type="ARBA" id="ARBA00012944"/>
    </source>
</evidence>
<comment type="catalytic activity">
    <reaction evidence="2">
        <text>a ubiquinone + NADH + 5 H(+)(in) = a ubiquinol + NAD(+) + 4 H(+)(out)</text>
        <dbReference type="Rhea" id="RHEA:29091"/>
        <dbReference type="Rhea" id="RHEA-COMP:9565"/>
        <dbReference type="Rhea" id="RHEA-COMP:9566"/>
        <dbReference type="ChEBI" id="CHEBI:15378"/>
        <dbReference type="ChEBI" id="CHEBI:16389"/>
        <dbReference type="ChEBI" id="CHEBI:17976"/>
        <dbReference type="ChEBI" id="CHEBI:57540"/>
        <dbReference type="ChEBI" id="CHEBI:57945"/>
        <dbReference type="EC" id="7.1.1.2"/>
    </reaction>
</comment>
<dbReference type="EMBL" id="LC009436">
    <property type="protein sequence ID" value="BAR94690.1"/>
    <property type="molecule type" value="Genomic_DNA"/>
</dbReference>
<sequence length="339" mass="38441">MFSLLCLLLAMWVLSTQCALVRKTSLGRWWFILLSGSAFVFYFSDHLVWMCLSWSMMGFSSQAIVGRRPTFPTRKSIASMVVHSTLSTFLCFSALFSTCADLDQEWKLALLFPRKTMSMIQSFICFLSLSVKSLLFPFSTWLISAMKGVALMSSLVHSLTIVASGLFLTTFLLVEGWFWLGLVEWTSILFLPSSLWHLFYLLRENHGKRLLAWSTAFSVNLAHVLLPWDLRFSLLYGIFHGLSKSFLFACSQGKKDLSWSLLAGLLGGFPLSFVWKVKTSFCHDSLVASTFLLWGLLAYLCVFLKLGFKTLLSVNKASLWVRFGQSWFTSAILLSLVFL</sequence>
<reference evidence="6" key="1">
    <citation type="journal article" date="2015" name="PLoS ONE">
        <title>The Mitochondrial Genomes of a Myxozoan Genus Kudoa Are Extremely Divergent in Metazoa.</title>
        <authorList>
            <person name="Takeuchi F."/>
            <person name="Sekizuka T."/>
            <person name="Ogasawara Y."/>
            <person name="Yokoyama H."/>
            <person name="Kamikawa R."/>
            <person name="Inagaki Y."/>
            <person name="Nozaki T."/>
            <person name="Sugita-Konishi Y."/>
            <person name="Ohnishi T."/>
            <person name="Kuroda M."/>
        </authorList>
    </citation>
    <scope>NUCLEOTIDE SEQUENCE</scope>
    <source>
        <strain evidence="6">201204</strain>
    </source>
</reference>
<gene>
    <name evidence="6" type="primary">nad5</name>
</gene>
<feature type="signal peptide" evidence="4">
    <location>
        <begin position="1"/>
        <end position="18"/>
    </location>
</feature>
<protein>
    <recommendedName>
        <fullName evidence="1">NADH:ubiquinone reductase (H(+)-translocating)</fullName>
        <ecNumber evidence="1">7.1.1.2</ecNumber>
    </recommendedName>
</protein>
<dbReference type="EC" id="7.1.1.2" evidence="1"/>
<feature type="transmembrane region" description="Helical" evidence="3">
    <location>
        <begin position="118"/>
        <end position="143"/>
    </location>
</feature>
<proteinExistence type="predicted"/>
<feature type="transmembrane region" description="Helical" evidence="3">
    <location>
        <begin position="155"/>
        <end position="179"/>
    </location>
</feature>
<feature type="transmembrane region" description="Helical" evidence="3">
    <location>
        <begin position="319"/>
        <end position="338"/>
    </location>
</feature>
<feature type="domain" description="NADH:quinone oxidoreductase/Mrp antiporter transmembrane" evidence="5">
    <location>
        <begin position="44"/>
        <end position="252"/>
    </location>
</feature>
<feature type="transmembrane region" description="Helical" evidence="3">
    <location>
        <begin position="185"/>
        <end position="203"/>
    </location>
</feature>
<feature type="transmembrane region" description="Helical" evidence="3">
    <location>
        <begin position="257"/>
        <end position="275"/>
    </location>
</feature>
<name>A0A0H5B167_9CNID</name>
<organism evidence="6">
    <name type="scientific">Kudoa septempunctata</name>
    <dbReference type="NCBI Taxonomy" id="751907"/>
    <lineage>
        <taxon>Eukaryota</taxon>
        <taxon>Metazoa</taxon>
        <taxon>Cnidaria</taxon>
        <taxon>Myxozoa</taxon>
        <taxon>Myxosporea</taxon>
        <taxon>Multivalvulida</taxon>
        <taxon>Kudoidae</taxon>
        <taxon>Kudoa</taxon>
    </lineage>
</organism>
<keyword evidence="3" id="KW-0472">Membrane</keyword>
<feature type="chain" id="PRO_5005216547" description="NADH:ubiquinone reductase (H(+)-translocating)" evidence="4">
    <location>
        <begin position="19"/>
        <end position="339"/>
    </location>
</feature>